<dbReference type="GO" id="GO:0005524">
    <property type="term" value="F:ATP binding"/>
    <property type="evidence" value="ECO:0007669"/>
    <property type="project" value="UniProtKB-KW"/>
</dbReference>
<evidence type="ECO:0000259" key="3">
    <source>
        <dbReference type="PROSITE" id="PS50011"/>
    </source>
</evidence>
<organism evidence="5 6">
    <name type="scientific">Rotaria magnacalcarata</name>
    <dbReference type="NCBI Taxonomy" id="392030"/>
    <lineage>
        <taxon>Eukaryota</taxon>
        <taxon>Metazoa</taxon>
        <taxon>Spiralia</taxon>
        <taxon>Gnathifera</taxon>
        <taxon>Rotifera</taxon>
        <taxon>Eurotatoria</taxon>
        <taxon>Bdelloidea</taxon>
        <taxon>Philodinida</taxon>
        <taxon>Philodinidae</taxon>
        <taxon>Rotaria</taxon>
    </lineage>
</organism>
<gene>
    <name evidence="5" type="ORF">OVN521_LOCUS21218</name>
</gene>
<dbReference type="Pfam" id="PF07714">
    <property type="entry name" value="PK_Tyr_Ser-Thr"/>
    <property type="match status" value="1"/>
</dbReference>
<dbReference type="InterPro" id="IPR000719">
    <property type="entry name" value="Prot_kinase_dom"/>
</dbReference>
<dbReference type="InterPro" id="IPR050198">
    <property type="entry name" value="Non-receptor_tyrosine_kinases"/>
</dbReference>
<dbReference type="Gene3D" id="1.10.510.10">
    <property type="entry name" value="Transferase(Phosphotransferase) domain 1"/>
    <property type="match status" value="1"/>
</dbReference>
<dbReference type="InterPro" id="IPR011009">
    <property type="entry name" value="Kinase-like_dom_sf"/>
</dbReference>
<dbReference type="InterPro" id="IPR001245">
    <property type="entry name" value="Ser-Thr/Tyr_kinase_cat_dom"/>
</dbReference>
<dbReference type="Proteomes" id="UP000663866">
    <property type="component" value="Unassembled WGS sequence"/>
</dbReference>
<dbReference type="GO" id="GO:0004842">
    <property type="term" value="F:ubiquitin-protein transferase activity"/>
    <property type="evidence" value="ECO:0007669"/>
    <property type="project" value="InterPro"/>
</dbReference>
<protein>
    <submittedName>
        <fullName evidence="5">Uncharacterized protein</fullName>
    </submittedName>
</protein>
<dbReference type="GO" id="GO:0016567">
    <property type="term" value="P:protein ubiquitination"/>
    <property type="evidence" value="ECO:0007669"/>
    <property type="project" value="InterPro"/>
</dbReference>
<keyword evidence="6" id="KW-1185">Reference proteome</keyword>
<keyword evidence="1" id="KW-0547">Nucleotide-binding</keyword>
<comment type="caution">
    <text evidence="5">The sequence shown here is derived from an EMBL/GenBank/DDBJ whole genome shotgun (WGS) entry which is preliminary data.</text>
</comment>
<dbReference type="PROSITE" id="PS51698">
    <property type="entry name" value="U_BOX"/>
    <property type="match status" value="1"/>
</dbReference>
<proteinExistence type="predicted"/>
<dbReference type="InterPro" id="IPR008266">
    <property type="entry name" value="Tyr_kinase_AS"/>
</dbReference>
<dbReference type="SMART" id="SM00504">
    <property type="entry name" value="Ubox"/>
    <property type="match status" value="1"/>
</dbReference>
<dbReference type="InterPro" id="IPR003613">
    <property type="entry name" value="Ubox_domain"/>
</dbReference>
<dbReference type="GO" id="GO:0004672">
    <property type="term" value="F:protein kinase activity"/>
    <property type="evidence" value="ECO:0007669"/>
    <property type="project" value="InterPro"/>
</dbReference>
<feature type="domain" description="Protein kinase" evidence="3">
    <location>
        <begin position="72"/>
        <end position="399"/>
    </location>
</feature>
<dbReference type="SUPFAM" id="SSF57850">
    <property type="entry name" value="RING/U-box"/>
    <property type="match status" value="1"/>
</dbReference>
<evidence type="ECO:0000259" key="4">
    <source>
        <dbReference type="PROSITE" id="PS51698"/>
    </source>
</evidence>
<dbReference type="EMBL" id="CAJOBG010004360">
    <property type="protein sequence ID" value="CAF4107154.1"/>
    <property type="molecule type" value="Genomic_DNA"/>
</dbReference>
<dbReference type="InterPro" id="IPR013083">
    <property type="entry name" value="Znf_RING/FYVE/PHD"/>
</dbReference>
<keyword evidence="2" id="KW-0067">ATP-binding</keyword>
<dbReference type="Pfam" id="PF04564">
    <property type="entry name" value="U-box"/>
    <property type="match status" value="1"/>
</dbReference>
<dbReference type="PANTHER" id="PTHR24418">
    <property type="entry name" value="TYROSINE-PROTEIN KINASE"/>
    <property type="match status" value="1"/>
</dbReference>
<accession>A0A819VDM9</accession>
<dbReference type="SUPFAM" id="SSF56112">
    <property type="entry name" value="Protein kinase-like (PK-like)"/>
    <property type="match status" value="1"/>
</dbReference>
<dbReference type="AlphaFoldDB" id="A0A819VDM9"/>
<dbReference type="PROSITE" id="PS50011">
    <property type="entry name" value="PROTEIN_KINASE_DOM"/>
    <property type="match status" value="1"/>
</dbReference>
<dbReference type="Gene3D" id="3.30.40.10">
    <property type="entry name" value="Zinc/RING finger domain, C3HC4 (zinc finger)"/>
    <property type="match status" value="1"/>
</dbReference>
<dbReference type="CDD" id="cd16655">
    <property type="entry name" value="RING-Ubox_WDSUB1-like"/>
    <property type="match status" value="1"/>
</dbReference>
<reference evidence="5" key="1">
    <citation type="submission" date="2021-02" db="EMBL/GenBank/DDBJ databases">
        <authorList>
            <person name="Nowell W R."/>
        </authorList>
    </citation>
    <scope>NUCLEOTIDE SEQUENCE</scope>
</reference>
<evidence type="ECO:0000256" key="1">
    <source>
        <dbReference type="ARBA" id="ARBA00022741"/>
    </source>
</evidence>
<sequence>MATMNISDNLLRCPITMELFHDPVLASDGHTYERQEIEQWIRSRGTSPLTRQPLSIDQLYPNRKVKELVDVFETLLREKNYQFILDVDVKKKPGRPLFQANGKKIFAAEWLHDNNNRPEIILLKIDGTRARKQASFYVNLSRHPHIIRTFGFVYDRNNPDQNNSALLLQEYARGGSLCDLLEDRRTAPGEKILIQIFLQIIEAMICLVSNHVVHGDLACRNVLVFRFDENQPENNIVKIIDFGLSRHSQLYAMTSSTARTTLNLVPIRYAAPEVLLSNDTSDFYTEKSDVYSMGVLMWEAYSRGALPWANIANDDDVIRRVTNGFPQQILQHSQQQRARASDYGERGLVIGGVPNPASHFPEVAALQKTYDSHYVHGSPASRKRYGEAYATIAFAHPNILPLPQCPTDEDGPYLIPDLRLWGS</sequence>
<dbReference type="PROSITE" id="PS00109">
    <property type="entry name" value="PROTEIN_KINASE_TYR"/>
    <property type="match status" value="1"/>
</dbReference>
<evidence type="ECO:0000313" key="6">
    <source>
        <dbReference type="Proteomes" id="UP000663866"/>
    </source>
</evidence>
<feature type="domain" description="U-box" evidence="4">
    <location>
        <begin position="6"/>
        <end position="79"/>
    </location>
</feature>
<evidence type="ECO:0000256" key="2">
    <source>
        <dbReference type="ARBA" id="ARBA00022840"/>
    </source>
</evidence>
<name>A0A819VDM9_9BILA</name>
<evidence type="ECO:0000313" key="5">
    <source>
        <dbReference type="EMBL" id="CAF4107154.1"/>
    </source>
</evidence>